<sequence length="61" mass="6899">MSSSAGAIILTNNKKREFAKAAIGIEGLIHPQNLTVQEGHRKHWEFRCPNRPGLRLRQSSF</sequence>
<evidence type="ECO:0000313" key="1">
    <source>
        <dbReference type="EMBL" id="RXW16934.1"/>
    </source>
</evidence>
<protein>
    <submittedName>
        <fullName evidence="1">Uncharacterized protein</fullName>
    </submittedName>
</protein>
<accession>A0A4Q2DE63</accession>
<evidence type="ECO:0000313" key="2">
    <source>
        <dbReference type="Proteomes" id="UP000290288"/>
    </source>
</evidence>
<keyword evidence="2" id="KW-1185">Reference proteome</keyword>
<name>A0A4Q2DE63_9AGAR</name>
<dbReference type="Proteomes" id="UP000290288">
    <property type="component" value="Unassembled WGS sequence"/>
</dbReference>
<comment type="caution">
    <text evidence="1">The sequence shown here is derived from an EMBL/GenBank/DDBJ whole genome shotgun (WGS) entry which is preliminary data.</text>
</comment>
<gene>
    <name evidence="1" type="ORF">EST38_g8926</name>
</gene>
<reference evidence="1 2" key="1">
    <citation type="submission" date="2019-01" db="EMBL/GenBank/DDBJ databases">
        <title>Draft genome sequence of Psathyrella aberdarensis IHI B618.</title>
        <authorList>
            <person name="Buettner E."/>
            <person name="Kellner H."/>
        </authorList>
    </citation>
    <scope>NUCLEOTIDE SEQUENCE [LARGE SCALE GENOMIC DNA]</scope>
    <source>
        <strain evidence="1 2">IHI B618</strain>
    </source>
</reference>
<dbReference type="EMBL" id="SDEE01000387">
    <property type="protein sequence ID" value="RXW16934.1"/>
    <property type="molecule type" value="Genomic_DNA"/>
</dbReference>
<dbReference type="AlphaFoldDB" id="A0A4Q2DE63"/>
<proteinExistence type="predicted"/>
<organism evidence="1 2">
    <name type="scientific">Candolleomyces aberdarensis</name>
    <dbReference type="NCBI Taxonomy" id="2316362"/>
    <lineage>
        <taxon>Eukaryota</taxon>
        <taxon>Fungi</taxon>
        <taxon>Dikarya</taxon>
        <taxon>Basidiomycota</taxon>
        <taxon>Agaricomycotina</taxon>
        <taxon>Agaricomycetes</taxon>
        <taxon>Agaricomycetidae</taxon>
        <taxon>Agaricales</taxon>
        <taxon>Agaricineae</taxon>
        <taxon>Psathyrellaceae</taxon>
        <taxon>Candolleomyces</taxon>
    </lineage>
</organism>